<organism evidence="1 2">
    <name type="scientific">Pestalotiopsis fici (strain W106-1 / CGMCC3.15140)</name>
    <dbReference type="NCBI Taxonomy" id="1229662"/>
    <lineage>
        <taxon>Eukaryota</taxon>
        <taxon>Fungi</taxon>
        <taxon>Dikarya</taxon>
        <taxon>Ascomycota</taxon>
        <taxon>Pezizomycotina</taxon>
        <taxon>Sordariomycetes</taxon>
        <taxon>Xylariomycetidae</taxon>
        <taxon>Amphisphaeriales</taxon>
        <taxon>Sporocadaceae</taxon>
        <taxon>Pestalotiopsis</taxon>
    </lineage>
</organism>
<dbReference type="OMA" id="IFPVEME"/>
<dbReference type="KEGG" id="pfy:PFICI_12149"/>
<evidence type="ECO:0008006" key="3">
    <source>
        <dbReference type="Google" id="ProtNLM"/>
    </source>
</evidence>
<dbReference type="eggNOG" id="ENOG502SHC2">
    <property type="taxonomic scope" value="Eukaryota"/>
</dbReference>
<protein>
    <recommendedName>
        <fullName evidence="3">Transcription factor domain-containing protein</fullName>
    </recommendedName>
</protein>
<reference evidence="2" key="1">
    <citation type="journal article" date="2015" name="BMC Genomics">
        <title>Genomic and transcriptomic analysis of the endophytic fungus Pestalotiopsis fici reveals its lifestyle and high potential for synthesis of natural products.</title>
        <authorList>
            <person name="Wang X."/>
            <person name="Zhang X."/>
            <person name="Liu L."/>
            <person name="Xiang M."/>
            <person name="Wang W."/>
            <person name="Sun X."/>
            <person name="Che Y."/>
            <person name="Guo L."/>
            <person name="Liu G."/>
            <person name="Guo L."/>
            <person name="Wang C."/>
            <person name="Yin W.B."/>
            <person name="Stadler M."/>
            <person name="Zhang X."/>
            <person name="Liu X."/>
        </authorList>
    </citation>
    <scope>NUCLEOTIDE SEQUENCE [LARGE SCALE GENOMIC DNA]</scope>
    <source>
        <strain evidence="2">W106-1 / CGMCC3.15140</strain>
    </source>
</reference>
<keyword evidence="2" id="KW-1185">Reference proteome</keyword>
<dbReference type="HOGENOM" id="CLU_023254_3_0_1"/>
<dbReference type="OrthoDB" id="4158087at2759"/>
<dbReference type="EMBL" id="KI912117">
    <property type="protein sequence ID" value="ETS76762.1"/>
    <property type="molecule type" value="Genomic_DNA"/>
</dbReference>
<dbReference type="RefSeq" id="XP_007838921.1">
    <property type="nucleotide sequence ID" value="XM_007840730.1"/>
</dbReference>
<accession>W3WUH4</accession>
<dbReference type="PANTHER" id="PTHR37540">
    <property type="entry name" value="TRANSCRIPTION FACTOR (ACR-2), PUTATIVE-RELATED-RELATED"/>
    <property type="match status" value="1"/>
</dbReference>
<dbReference type="GeneID" id="19277162"/>
<proteinExistence type="predicted"/>
<dbReference type="PANTHER" id="PTHR37540:SF9">
    <property type="entry name" value="ZN(2)-C6 FUNGAL-TYPE DOMAIN-CONTAINING PROTEIN"/>
    <property type="match status" value="1"/>
</dbReference>
<dbReference type="InParanoid" id="W3WUH4"/>
<evidence type="ECO:0000313" key="1">
    <source>
        <dbReference type="EMBL" id="ETS76762.1"/>
    </source>
</evidence>
<evidence type="ECO:0000313" key="2">
    <source>
        <dbReference type="Proteomes" id="UP000030651"/>
    </source>
</evidence>
<sequence>MFNAAFSSMIIGDDDTAEAMRHLSRTFQLVNKKLSGSEATADTTFASIVAMTQYERLKGNYKKGLIHLDGLERLTNMRGGIGQLSQRQPALAKKIFRADLEFALHLGTPTRFHYTLLRNERVELLLDMSTAQETAQNSRISPFDRVLPDLQEVLQYIQTFATLINTHTHSPAMIDGNAFHDVLNFLGYRLIAINTLGSPPLQDDMSNVLLLGLYCFVITFLAGLNRKIPPLPLLGERIKTAADKHHSSSVNCHEVLIWTLLISRTAVLCPADDTWILPKVHESIQFLGIRDSNELQTRLSKLPWIGVLHDTICKRLYTTVSQRFLMPPLLGI</sequence>
<dbReference type="Proteomes" id="UP000030651">
    <property type="component" value="Unassembled WGS sequence"/>
</dbReference>
<dbReference type="AlphaFoldDB" id="W3WUH4"/>
<name>W3WUH4_PESFW</name>
<gene>
    <name evidence="1" type="ORF">PFICI_12149</name>
</gene>